<proteinExistence type="predicted"/>
<accession>A0ACC2WDT2</accession>
<reference evidence="1" key="1">
    <citation type="submission" date="2023-04" db="EMBL/GenBank/DDBJ databases">
        <title>Draft Genome sequencing of Naganishia species isolated from polar environments using Oxford Nanopore Technology.</title>
        <authorList>
            <person name="Leo P."/>
            <person name="Venkateswaran K."/>
        </authorList>
    </citation>
    <scope>NUCLEOTIDE SEQUENCE</scope>
    <source>
        <strain evidence="1">MNA-CCFEE 5261</strain>
    </source>
</reference>
<keyword evidence="2" id="KW-1185">Reference proteome</keyword>
<dbReference type="EMBL" id="JASBWR010000015">
    <property type="protein sequence ID" value="KAJ9109915.1"/>
    <property type="molecule type" value="Genomic_DNA"/>
</dbReference>
<name>A0ACC2WDT2_9TREE</name>
<organism evidence="1 2">
    <name type="scientific">Naganishia cerealis</name>
    <dbReference type="NCBI Taxonomy" id="610337"/>
    <lineage>
        <taxon>Eukaryota</taxon>
        <taxon>Fungi</taxon>
        <taxon>Dikarya</taxon>
        <taxon>Basidiomycota</taxon>
        <taxon>Agaricomycotina</taxon>
        <taxon>Tremellomycetes</taxon>
        <taxon>Filobasidiales</taxon>
        <taxon>Filobasidiaceae</taxon>
        <taxon>Naganishia</taxon>
    </lineage>
</organism>
<dbReference type="Proteomes" id="UP001241377">
    <property type="component" value="Unassembled WGS sequence"/>
</dbReference>
<comment type="caution">
    <text evidence="1">The sequence shown here is derived from an EMBL/GenBank/DDBJ whole genome shotgun (WGS) entry which is preliminary data.</text>
</comment>
<protein>
    <submittedName>
        <fullName evidence="1">Uncharacterized protein</fullName>
    </submittedName>
</protein>
<sequence length="256" mass="28492">MEVRGQSRPVPEEGLRGTSGTKYLDVDEIEEEITCPICMCVLDINLAQLLSGGSQQTCPICRKTLSTPISLSLVPLHVMDALVEKWVKTKGRGWDGLIEWQDRREVWEAQRVVWREDLEAIEMERERGRQESHRSPLGDSGGLPLSDFLLTDFLSLGIHDGVPLEYVGPDPISAFLDEVSRLRRDIRTGSTRTLPVTNHASVASLAVDVIAPLSGKSPPFLSIHWERHRLGIVLSISLEYRVKSTNATSILVCGSR</sequence>
<gene>
    <name evidence="1" type="ORF">QFC19_001895</name>
</gene>
<evidence type="ECO:0000313" key="1">
    <source>
        <dbReference type="EMBL" id="KAJ9109915.1"/>
    </source>
</evidence>
<evidence type="ECO:0000313" key="2">
    <source>
        <dbReference type="Proteomes" id="UP001241377"/>
    </source>
</evidence>